<sequence>MSIVIRVKGANFSNSGLPKLIPTIAGFTTENLKGLFLFEEGTVDQAHSGQFVDSSGLGNHGTLRGNWLQPTKKAFGMQGGAGGIAINTGIAAGQKLTVVLGVKFNEPDPASNVYPLIFGPSAQMPASIAAAATLGSNKMFINAQFIPSSNANDMDWGVYKSGGPITGDATTRKTISGSAGHANSSCLIGFTYDATATFLLAKHAGGEFRTSAAALAFDPADTLAFGLLNAASGHNVAAGVELYLAAIYSDSSEALLDAAMAAARARITGRGVTLL</sequence>
<reference evidence="1 2" key="1">
    <citation type="submission" date="2016-10" db="EMBL/GenBank/DDBJ databases">
        <authorList>
            <person name="de Groot N.N."/>
        </authorList>
    </citation>
    <scope>NUCLEOTIDE SEQUENCE [LARGE SCALE GENOMIC DNA]</scope>
    <source>
        <strain evidence="1 2">DSM 1041</strain>
    </source>
</reference>
<proteinExistence type="predicted"/>
<evidence type="ECO:0000313" key="2">
    <source>
        <dbReference type="Proteomes" id="UP000199005"/>
    </source>
</evidence>
<dbReference type="Proteomes" id="UP000199005">
    <property type="component" value="Unassembled WGS sequence"/>
</dbReference>
<organism evidence="1 2">
    <name type="scientific">Azotobacter beijerinckii</name>
    <dbReference type="NCBI Taxonomy" id="170623"/>
    <lineage>
        <taxon>Bacteria</taxon>
        <taxon>Pseudomonadati</taxon>
        <taxon>Pseudomonadota</taxon>
        <taxon>Gammaproteobacteria</taxon>
        <taxon>Pseudomonadales</taxon>
        <taxon>Pseudomonadaceae</taxon>
        <taxon>Azotobacter</taxon>
    </lineage>
</organism>
<evidence type="ECO:0000313" key="1">
    <source>
        <dbReference type="EMBL" id="SEI99263.1"/>
    </source>
</evidence>
<dbReference type="RefSeq" id="WP_090900276.1">
    <property type="nucleotide sequence ID" value="NZ_FNYO01000030.1"/>
</dbReference>
<protein>
    <submittedName>
        <fullName evidence="1">Uncharacterized protein</fullName>
    </submittedName>
</protein>
<dbReference type="STRING" id="170623.SAMN04244579_02734"/>
<dbReference type="EMBL" id="FNYO01000030">
    <property type="protein sequence ID" value="SEI99263.1"/>
    <property type="molecule type" value="Genomic_DNA"/>
</dbReference>
<accession>A0A1H6V3U8</accession>
<name>A0A1H6V3U8_9GAMM</name>
<dbReference type="AlphaFoldDB" id="A0A1H6V3U8"/>
<gene>
    <name evidence="1" type="ORF">SAMN04244579_02734</name>
</gene>